<protein>
    <submittedName>
        <fullName evidence="1">Enamine deaminase RidA (YjgF/YER057c/UK114 family)</fullName>
    </submittedName>
</protein>
<dbReference type="STRING" id="1231391.GCA_000308195_02192"/>
<gene>
    <name evidence="1" type="ORF">C7440_1139</name>
</gene>
<sequence length="116" mass="12499">MSNIQRVNVGKRLSDMAVYNGVAYLAGQVPDDGKADIGEQTRQVLATIDRLLEEVGSDKTRILMAQIFLADIQDFAGMNAAWEAWVPAGNAPPRATVQALLANPDYKVEIVVTAAV</sequence>
<dbReference type="RefSeq" id="WP_017524546.1">
    <property type="nucleotide sequence ID" value="NZ_JACCEX010000001.1"/>
</dbReference>
<dbReference type="PANTHER" id="PTHR47328:SF1">
    <property type="entry name" value="RUTC FAMILY PROTEIN YOAB"/>
    <property type="match status" value="1"/>
</dbReference>
<dbReference type="PANTHER" id="PTHR47328">
    <property type="match status" value="1"/>
</dbReference>
<proteinExistence type="predicted"/>
<accession>A0A2U1CS55</accession>
<comment type="caution">
    <text evidence="1">The sequence shown here is derived from an EMBL/GenBank/DDBJ whole genome shotgun (WGS) entry which is preliminary data.</text>
</comment>
<dbReference type="InterPro" id="IPR006175">
    <property type="entry name" value="YjgF/YER057c/UK114"/>
</dbReference>
<evidence type="ECO:0000313" key="2">
    <source>
        <dbReference type="Proteomes" id="UP000246145"/>
    </source>
</evidence>
<dbReference type="Pfam" id="PF01042">
    <property type="entry name" value="Ribonuc_L-PSP"/>
    <property type="match status" value="1"/>
</dbReference>
<dbReference type="OrthoDB" id="6899345at2"/>
<dbReference type="Proteomes" id="UP000246145">
    <property type="component" value="Unassembled WGS sequence"/>
</dbReference>
<dbReference type="InterPro" id="IPR035709">
    <property type="entry name" value="YoaB-like"/>
</dbReference>
<dbReference type="SUPFAM" id="SSF55298">
    <property type="entry name" value="YjgF-like"/>
    <property type="match status" value="1"/>
</dbReference>
<dbReference type="AlphaFoldDB" id="A0A2U1CS55"/>
<keyword evidence="2" id="KW-1185">Reference proteome</keyword>
<dbReference type="CDD" id="cd06150">
    <property type="entry name" value="YjgF_YER057c_UK114_like_2"/>
    <property type="match status" value="1"/>
</dbReference>
<dbReference type="InterPro" id="IPR035959">
    <property type="entry name" value="RutC-like_sf"/>
</dbReference>
<reference evidence="1 2" key="1">
    <citation type="submission" date="2018-04" db="EMBL/GenBank/DDBJ databases">
        <title>Genomic Encyclopedia of Type Strains, Phase IV (KMG-IV): sequencing the most valuable type-strain genomes for metagenomic binning, comparative biology and taxonomic classification.</title>
        <authorList>
            <person name="Goeker M."/>
        </authorList>
    </citation>
    <scope>NUCLEOTIDE SEQUENCE [LARGE SCALE GENOMIC DNA]</scope>
    <source>
        <strain evidence="1 2">DSM 10065</strain>
    </source>
</reference>
<dbReference type="EMBL" id="QEKO01000001">
    <property type="protein sequence ID" value="PVY68728.1"/>
    <property type="molecule type" value="Genomic_DNA"/>
</dbReference>
<organism evidence="1 2">
    <name type="scientific">Pusillimonas noertemannii</name>
    <dbReference type="NCBI Taxonomy" id="305977"/>
    <lineage>
        <taxon>Bacteria</taxon>
        <taxon>Pseudomonadati</taxon>
        <taxon>Pseudomonadota</taxon>
        <taxon>Betaproteobacteria</taxon>
        <taxon>Burkholderiales</taxon>
        <taxon>Alcaligenaceae</taxon>
        <taxon>Pusillimonas</taxon>
    </lineage>
</organism>
<dbReference type="Gene3D" id="3.30.1330.40">
    <property type="entry name" value="RutC-like"/>
    <property type="match status" value="1"/>
</dbReference>
<evidence type="ECO:0000313" key="1">
    <source>
        <dbReference type="EMBL" id="PVY68728.1"/>
    </source>
</evidence>
<name>A0A2U1CS55_9BURK</name>